<comment type="similarity">
    <text evidence="1">Belongs to the AAA ATPase family.</text>
</comment>
<dbReference type="InterPro" id="IPR027417">
    <property type="entry name" value="P-loop_NTPase"/>
</dbReference>
<sequence length="413" mass="46982">MASYSKNGSDFLGTDIIPEEEVKALLSLPDLSKCECFVLSHLLSAYYKPEIFDPLLLNNPDTGKPFTQYGGHIHGSNAVFIPDLQSLYYLFAGNNLERRIFIQNQISLNCRLVSMNLIKFNFIPGQLSDNQALPSITPEALASIEDRNYTPVSGSDFPAELIDTQLPEEDLVLGDETREKIYEIEQWLGFNNVIFEHPELGKKVKRGYRALFYGPSGTGKTLTATIIGNKFGLPVYRIDLSMVVSKWVGETEKNLKRLFDIAENKNWILFFDEADAIFGKRTSVNSSNDRHANQEAAYLLQRIEDFPGLIILATNLKMNIDAAFNRRFNNIVYFPSPAENLRERLWETTLPSDYQLDERVNYQQLRRIDLTGGEILNVVHYCVLMAASQQSKLITLEMLDYAINKELHKKGKT</sequence>
<dbReference type="CDD" id="cd19481">
    <property type="entry name" value="RecA-like_protease"/>
    <property type="match status" value="1"/>
</dbReference>
<dbReference type="InterPro" id="IPR003959">
    <property type="entry name" value="ATPase_AAA_core"/>
</dbReference>
<dbReference type="SMART" id="SM00382">
    <property type="entry name" value="AAA"/>
    <property type="match status" value="1"/>
</dbReference>
<evidence type="ECO:0000313" key="5">
    <source>
        <dbReference type="EMBL" id="NMM48463.1"/>
    </source>
</evidence>
<dbReference type="GO" id="GO:0016887">
    <property type="term" value="F:ATP hydrolysis activity"/>
    <property type="evidence" value="ECO:0007669"/>
    <property type="project" value="InterPro"/>
</dbReference>
<reference evidence="5 6" key="1">
    <citation type="submission" date="2020-04" db="EMBL/GenBank/DDBJ databases">
        <title>Flammeovirgaceae bacterium KN852 isolated from deep sea.</title>
        <authorList>
            <person name="Zhang D.-C."/>
        </authorList>
    </citation>
    <scope>NUCLEOTIDE SEQUENCE [LARGE SCALE GENOMIC DNA]</scope>
    <source>
        <strain evidence="5 6">KN852</strain>
    </source>
</reference>
<feature type="domain" description="AAA+ ATPase" evidence="4">
    <location>
        <begin position="206"/>
        <end position="338"/>
    </location>
</feature>
<proteinExistence type="inferred from homology"/>
<organism evidence="5 6">
    <name type="scientific">Marinigracilibium pacificum</name>
    <dbReference type="NCBI Taxonomy" id="2729599"/>
    <lineage>
        <taxon>Bacteria</taxon>
        <taxon>Pseudomonadati</taxon>
        <taxon>Bacteroidota</taxon>
        <taxon>Cytophagia</taxon>
        <taxon>Cytophagales</taxon>
        <taxon>Flammeovirgaceae</taxon>
        <taxon>Marinigracilibium</taxon>
    </lineage>
</organism>
<comment type="caution">
    <text evidence="5">The sequence shown here is derived from an EMBL/GenBank/DDBJ whole genome shotgun (WGS) entry which is preliminary data.</text>
</comment>
<keyword evidence="6" id="KW-1185">Reference proteome</keyword>
<name>A0A848IVF8_9BACT</name>
<dbReference type="EMBL" id="JABBNU010000005">
    <property type="protein sequence ID" value="NMM48463.1"/>
    <property type="molecule type" value="Genomic_DNA"/>
</dbReference>
<dbReference type="SUPFAM" id="SSF52540">
    <property type="entry name" value="P-loop containing nucleoside triphosphate hydrolases"/>
    <property type="match status" value="1"/>
</dbReference>
<dbReference type="InterPro" id="IPR003593">
    <property type="entry name" value="AAA+_ATPase"/>
</dbReference>
<dbReference type="Pfam" id="PF00004">
    <property type="entry name" value="AAA"/>
    <property type="match status" value="1"/>
</dbReference>
<dbReference type="Proteomes" id="UP000559010">
    <property type="component" value="Unassembled WGS sequence"/>
</dbReference>
<dbReference type="GO" id="GO:0005524">
    <property type="term" value="F:ATP binding"/>
    <property type="evidence" value="ECO:0007669"/>
    <property type="project" value="UniProtKB-KW"/>
</dbReference>
<dbReference type="PANTHER" id="PTHR23073">
    <property type="entry name" value="26S PROTEASOME REGULATORY SUBUNIT"/>
    <property type="match status" value="1"/>
</dbReference>
<accession>A0A848IVF8</accession>
<dbReference type="InterPro" id="IPR050221">
    <property type="entry name" value="26S_Proteasome_ATPase"/>
</dbReference>
<protein>
    <submittedName>
        <fullName evidence="5">ATP-binding protein</fullName>
    </submittedName>
</protein>
<keyword evidence="3 5" id="KW-0067">ATP-binding</keyword>
<evidence type="ECO:0000259" key="4">
    <source>
        <dbReference type="SMART" id="SM00382"/>
    </source>
</evidence>
<keyword evidence="2" id="KW-0547">Nucleotide-binding</keyword>
<gene>
    <name evidence="5" type="ORF">HH304_08635</name>
</gene>
<evidence type="ECO:0000313" key="6">
    <source>
        <dbReference type="Proteomes" id="UP000559010"/>
    </source>
</evidence>
<dbReference type="AlphaFoldDB" id="A0A848IVF8"/>
<evidence type="ECO:0000256" key="1">
    <source>
        <dbReference type="ARBA" id="ARBA00006914"/>
    </source>
</evidence>
<evidence type="ECO:0000256" key="3">
    <source>
        <dbReference type="ARBA" id="ARBA00022840"/>
    </source>
</evidence>
<dbReference type="Gene3D" id="3.40.50.300">
    <property type="entry name" value="P-loop containing nucleotide triphosphate hydrolases"/>
    <property type="match status" value="1"/>
</dbReference>
<evidence type="ECO:0000256" key="2">
    <source>
        <dbReference type="ARBA" id="ARBA00022741"/>
    </source>
</evidence>